<dbReference type="EMBL" id="JAUTBK010000002">
    <property type="protein sequence ID" value="MDQ1208526.1"/>
    <property type="molecule type" value="Genomic_DNA"/>
</dbReference>
<keyword evidence="3" id="KW-1185">Reference proteome</keyword>
<gene>
    <name evidence="2" type="ORF">QE380_001449</name>
</gene>
<dbReference type="Pfam" id="PF09299">
    <property type="entry name" value="Mu-transpos_C"/>
    <property type="match status" value="1"/>
</dbReference>
<comment type="caution">
    <text evidence="2">The sequence shown here is derived from an EMBL/GenBank/DDBJ whole genome shotgun (WGS) entry which is preliminary data.</text>
</comment>
<proteinExistence type="predicted"/>
<dbReference type="InterPro" id="IPR012337">
    <property type="entry name" value="RNaseH-like_sf"/>
</dbReference>
<evidence type="ECO:0000259" key="1">
    <source>
        <dbReference type="PROSITE" id="PS50994"/>
    </source>
</evidence>
<protein>
    <submittedName>
        <fullName evidence="2">Transposase</fullName>
    </submittedName>
</protein>
<dbReference type="Proteomes" id="UP001233360">
    <property type="component" value="Unassembled WGS sequence"/>
</dbReference>
<evidence type="ECO:0000313" key="3">
    <source>
        <dbReference type="Proteomes" id="UP001233360"/>
    </source>
</evidence>
<accession>A0ABU0UVS2</accession>
<reference evidence="2 3" key="1">
    <citation type="submission" date="2023-07" db="EMBL/GenBank/DDBJ databases">
        <title>Functional and genomic diversity of the sorghum phyllosphere microbiome.</title>
        <authorList>
            <person name="Shade A."/>
        </authorList>
    </citation>
    <scope>NUCLEOTIDE SEQUENCE [LARGE SCALE GENOMIC DNA]</scope>
    <source>
        <strain evidence="2 3">SORGH_AS_0887</strain>
    </source>
</reference>
<organism evidence="2 3">
    <name type="scientific">Acinetobacter baylyi</name>
    <dbReference type="NCBI Taxonomy" id="202950"/>
    <lineage>
        <taxon>Bacteria</taxon>
        <taxon>Pseudomonadati</taxon>
        <taxon>Pseudomonadota</taxon>
        <taxon>Gammaproteobacteria</taxon>
        <taxon>Moraxellales</taxon>
        <taxon>Moraxellaceae</taxon>
        <taxon>Acinetobacter</taxon>
    </lineage>
</organism>
<dbReference type="InterPro" id="IPR001584">
    <property type="entry name" value="Integrase_cat-core"/>
</dbReference>
<dbReference type="PROSITE" id="PS50994">
    <property type="entry name" value="INTEGRASE"/>
    <property type="match status" value="1"/>
</dbReference>
<dbReference type="Gene3D" id="3.30.420.10">
    <property type="entry name" value="Ribonuclease H-like superfamily/Ribonuclease H"/>
    <property type="match status" value="1"/>
</dbReference>
<dbReference type="RefSeq" id="WP_307003066.1">
    <property type="nucleotide sequence ID" value="NZ_JAUTBK010000002.1"/>
</dbReference>
<feature type="domain" description="Integrase catalytic" evidence="1">
    <location>
        <begin position="237"/>
        <end position="433"/>
    </location>
</feature>
<sequence>MENPLFLPQPGYRFYFAEHPDYIFEIASIALNTIRYAAIIGGKICTLDLNEFENRYKSGEIICSFAPEKLALNPQCSQDIHRKERYVLSALQQLEYPTSLNQLSPFIQEIATLIDDKSPPSPRTVARWIFKYKSYSHNKLFLKNERKGNHSLRFSPEIYQILNQTIEEVYLKPEYRTSKDVHATVLGKLVERGISLNHLPSRRCIQRYIKKLDPYLILKAKKGSRIAKKSFQASGKSLLSPFALYMVEIDTHYLDVIVIDPKTNIALGRPFLACAIDTHTRAIVGTYISMYPPSATTTLAVIKDMITRPNQHLPGGIPSIIIPDNGVEFKNNSLARVCNQLKITLAPSQIGTPNNKPHIERFFNTLTHGIIQKLSGTTFSNPSDRGSYNSTKNVQFTIEQLKKYIDMWINDVYHRSIHSVTGRSPSVMWQDAITDIKPSHISEVDAKILCRRPIERTIHHGQVQVDGLSYFSHALTTLQAKGIKKVTVLINDLDLNEVYIVDPNDLNVVIQADSTNQDYTSGLSRIIHIEVQKRKKQLSKLDQQKLGKFSDLFGLYKLSHEIQSDIVRNRPKLKPIKLELPLILQNIEKNLSPIVEIREEPKIEASCDNKKNNLSFGSIEVMKNGKI</sequence>
<evidence type="ECO:0000313" key="2">
    <source>
        <dbReference type="EMBL" id="MDQ1208526.1"/>
    </source>
</evidence>
<name>A0ABU0UVS2_ACIBI</name>
<dbReference type="SUPFAM" id="SSF53098">
    <property type="entry name" value="Ribonuclease H-like"/>
    <property type="match status" value="1"/>
</dbReference>
<dbReference type="InterPro" id="IPR015378">
    <property type="entry name" value="Transposase-like_Mu_C"/>
</dbReference>
<dbReference type="InterPro" id="IPR036397">
    <property type="entry name" value="RNaseH_sf"/>
</dbReference>